<evidence type="ECO:0008006" key="3">
    <source>
        <dbReference type="Google" id="ProtNLM"/>
    </source>
</evidence>
<reference evidence="1" key="1">
    <citation type="submission" date="2023-06" db="EMBL/GenBank/DDBJ databases">
        <title>Genomic analysis of the entomopathogenic nematode Steinernema hermaphroditum.</title>
        <authorList>
            <person name="Schwarz E.M."/>
            <person name="Heppert J.K."/>
            <person name="Baniya A."/>
            <person name="Schwartz H.T."/>
            <person name="Tan C.-H."/>
            <person name="Antoshechkin I."/>
            <person name="Sternberg P.W."/>
            <person name="Goodrich-Blair H."/>
            <person name="Dillman A.R."/>
        </authorList>
    </citation>
    <scope>NUCLEOTIDE SEQUENCE</scope>
    <source>
        <strain evidence="1">PS9179</strain>
        <tissue evidence="1">Whole animal</tissue>
    </source>
</reference>
<dbReference type="EMBL" id="JAUCMV010000005">
    <property type="protein sequence ID" value="KAK0397318.1"/>
    <property type="molecule type" value="Genomic_DNA"/>
</dbReference>
<evidence type="ECO:0000313" key="1">
    <source>
        <dbReference type="EMBL" id="KAK0397318.1"/>
    </source>
</evidence>
<protein>
    <recommendedName>
        <fullName evidence="3">F-box domain-containing protein</fullName>
    </recommendedName>
</protein>
<sequence length="322" mass="37374">MDSVPYSFIDGVVLLLHNNTLNRLADSISSVSWKQIIDHHSINRCSVFLDVWSAGDEIECAFLQWGTSRVFVKGMKPGRHYVPLEKLEKIGPRFLRFKGVRTTFPRYPLPEANNCILSLKSTSDILKLVRRYAINDELDIISVCDATEFQKSILGCLKEISFQRVLLCYNGIATEHLVRDNIDNNPRLMNLKLYGRWPVSILPSIRKYLLRSNRTAYSGNNLYLTFVVQSDFFKDLLEAWKKGEGTRGCIIYNLPPDAHKYREFMTEDDKGTQYLFVRNESRKALVYCDLSHPAWACIRFYKCSCGEFDCAWKMNLPRLHRF</sequence>
<accession>A0AA39H2V8</accession>
<name>A0AA39H2V8_9BILA</name>
<dbReference type="AlphaFoldDB" id="A0AA39H2V8"/>
<organism evidence="1 2">
    <name type="scientific">Steinernema hermaphroditum</name>
    <dbReference type="NCBI Taxonomy" id="289476"/>
    <lineage>
        <taxon>Eukaryota</taxon>
        <taxon>Metazoa</taxon>
        <taxon>Ecdysozoa</taxon>
        <taxon>Nematoda</taxon>
        <taxon>Chromadorea</taxon>
        <taxon>Rhabditida</taxon>
        <taxon>Tylenchina</taxon>
        <taxon>Panagrolaimomorpha</taxon>
        <taxon>Strongyloidoidea</taxon>
        <taxon>Steinernematidae</taxon>
        <taxon>Steinernema</taxon>
    </lineage>
</organism>
<proteinExistence type="predicted"/>
<evidence type="ECO:0000313" key="2">
    <source>
        <dbReference type="Proteomes" id="UP001175271"/>
    </source>
</evidence>
<comment type="caution">
    <text evidence="1">The sequence shown here is derived from an EMBL/GenBank/DDBJ whole genome shotgun (WGS) entry which is preliminary data.</text>
</comment>
<dbReference type="Proteomes" id="UP001175271">
    <property type="component" value="Unassembled WGS sequence"/>
</dbReference>
<gene>
    <name evidence="1" type="ORF">QR680_002083</name>
</gene>
<keyword evidence="2" id="KW-1185">Reference proteome</keyword>